<dbReference type="InterPro" id="IPR008271">
    <property type="entry name" value="Ser/Thr_kinase_AS"/>
</dbReference>
<dbReference type="GO" id="GO:0005524">
    <property type="term" value="F:ATP binding"/>
    <property type="evidence" value="ECO:0007669"/>
    <property type="project" value="UniProtKB-KW"/>
</dbReference>
<feature type="region of interest" description="Disordered" evidence="7">
    <location>
        <begin position="356"/>
        <end position="380"/>
    </location>
</feature>
<evidence type="ECO:0000256" key="1">
    <source>
        <dbReference type="ARBA" id="ARBA00022527"/>
    </source>
</evidence>
<dbReference type="InterPro" id="IPR011009">
    <property type="entry name" value="Kinase-like_dom_sf"/>
</dbReference>
<name>A0A8T2U5S7_CERRI</name>
<dbReference type="Gene3D" id="3.30.200.20">
    <property type="entry name" value="Phosphorylase Kinase, domain 1"/>
    <property type="match status" value="1"/>
</dbReference>
<keyword evidence="5" id="KW-0418">Kinase</keyword>
<evidence type="ECO:0000256" key="2">
    <source>
        <dbReference type="ARBA" id="ARBA00022553"/>
    </source>
</evidence>
<dbReference type="Proteomes" id="UP000825935">
    <property type="component" value="Chromosome 9"/>
</dbReference>
<protein>
    <recommendedName>
        <fullName evidence="8">Protein kinase domain-containing protein</fullName>
    </recommendedName>
</protein>
<evidence type="ECO:0000256" key="7">
    <source>
        <dbReference type="SAM" id="MobiDB-lite"/>
    </source>
</evidence>
<dbReference type="PROSITE" id="PS50011">
    <property type="entry name" value="PROTEIN_KINASE_DOM"/>
    <property type="match status" value="1"/>
</dbReference>
<dbReference type="SUPFAM" id="SSF56112">
    <property type="entry name" value="Protein kinase-like (PK-like)"/>
    <property type="match status" value="1"/>
</dbReference>
<dbReference type="EMBL" id="CM035414">
    <property type="protein sequence ID" value="KAH7429882.1"/>
    <property type="molecule type" value="Genomic_DNA"/>
</dbReference>
<organism evidence="9 10">
    <name type="scientific">Ceratopteris richardii</name>
    <name type="common">Triangle waterfern</name>
    <dbReference type="NCBI Taxonomy" id="49495"/>
    <lineage>
        <taxon>Eukaryota</taxon>
        <taxon>Viridiplantae</taxon>
        <taxon>Streptophyta</taxon>
        <taxon>Embryophyta</taxon>
        <taxon>Tracheophyta</taxon>
        <taxon>Polypodiopsida</taxon>
        <taxon>Polypodiidae</taxon>
        <taxon>Polypodiales</taxon>
        <taxon>Pteridineae</taxon>
        <taxon>Pteridaceae</taxon>
        <taxon>Parkerioideae</taxon>
        <taxon>Ceratopteris</taxon>
    </lineage>
</organism>
<dbReference type="GO" id="GO:0004674">
    <property type="term" value="F:protein serine/threonine kinase activity"/>
    <property type="evidence" value="ECO:0007669"/>
    <property type="project" value="UniProtKB-KW"/>
</dbReference>
<proteinExistence type="predicted"/>
<evidence type="ECO:0000313" key="10">
    <source>
        <dbReference type="Proteomes" id="UP000825935"/>
    </source>
</evidence>
<evidence type="ECO:0000259" key="8">
    <source>
        <dbReference type="PROSITE" id="PS50011"/>
    </source>
</evidence>
<evidence type="ECO:0000313" key="9">
    <source>
        <dbReference type="EMBL" id="KAH7429880.1"/>
    </source>
</evidence>
<dbReference type="PANTHER" id="PTHR24058">
    <property type="entry name" value="DUAL SPECIFICITY PROTEIN KINASE"/>
    <property type="match status" value="1"/>
</dbReference>
<dbReference type="InterPro" id="IPR000719">
    <property type="entry name" value="Prot_kinase_dom"/>
</dbReference>
<evidence type="ECO:0000256" key="6">
    <source>
        <dbReference type="ARBA" id="ARBA00022840"/>
    </source>
</evidence>
<feature type="compositionally biased region" description="Polar residues" evidence="7">
    <location>
        <begin position="367"/>
        <end position="380"/>
    </location>
</feature>
<dbReference type="FunFam" id="3.30.200.20:FF:000216">
    <property type="entry name" value="Putative serine/threonine-protein kinase dyrk2"/>
    <property type="match status" value="1"/>
</dbReference>
<evidence type="ECO:0000256" key="5">
    <source>
        <dbReference type="ARBA" id="ARBA00022777"/>
    </source>
</evidence>
<dbReference type="SMART" id="SM00220">
    <property type="entry name" value="S_TKc"/>
    <property type="match status" value="1"/>
</dbReference>
<feature type="region of interest" description="Disordered" evidence="7">
    <location>
        <begin position="543"/>
        <end position="570"/>
    </location>
</feature>
<dbReference type="OMA" id="QENNMGD"/>
<dbReference type="Gene3D" id="1.10.510.10">
    <property type="entry name" value="Transferase(Phosphotransferase) domain 1"/>
    <property type="match status" value="1"/>
</dbReference>
<dbReference type="CDD" id="cd14133">
    <property type="entry name" value="PKc_DYRK_like"/>
    <property type="match status" value="1"/>
</dbReference>
<dbReference type="OrthoDB" id="9332038at2759"/>
<dbReference type="FunFam" id="1.10.510.10:FF:000380">
    <property type="entry name" value="Serine/threonine-protein kinase ppk15"/>
    <property type="match status" value="1"/>
</dbReference>
<keyword evidence="1" id="KW-0723">Serine/threonine-protein kinase</keyword>
<accession>A0A8T2U5S7</accession>
<dbReference type="Pfam" id="PF00069">
    <property type="entry name" value="Pkinase"/>
    <property type="match status" value="1"/>
</dbReference>
<dbReference type="InterPro" id="IPR050494">
    <property type="entry name" value="Ser_Thr_dual-spec_kinase"/>
</dbReference>
<dbReference type="PANTHER" id="PTHR24058:SF124">
    <property type="entry name" value="PROTEIN KINASE SUPERFAMILY PROTEIN"/>
    <property type="match status" value="1"/>
</dbReference>
<keyword evidence="10" id="KW-1185">Reference proteome</keyword>
<keyword evidence="3" id="KW-0808">Transferase</keyword>
<dbReference type="EMBL" id="CM035414">
    <property type="protein sequence ID" value="KAH7429876.1"/>
    <property type="molecule type" value="Genomic_DNA"/>
</dbReference>
<feature type="region of interest" description="Disordered" evidence="7">
    <location>
        <begin position="207"/>
        <end position="228"/>
    </location>
</feature>
<feature type="domain" description="Protein kinase" evidence="8">
    <location>
        <begin position="1007"/>
        <end position="1309"/>
    </location>
</feature>
<gene>
    <name evidence="9" type="ORF">KP509_09G069600</name>
</gene>
<keyword evidence="6" id="KW-0067">ATP-binding</keyword>
<feature type="compositionally biased region" description="Basic and acidic residues" evidence="7">
    <location>
        <begin position="926"/>
        <end position="946"/>
    </location>
</feature>
<keyword evidence="4" id="KW-0547">Nucleotide-binding</keyword>
<evidence type="ECO:0000256" key="3">
    <source>
        <dbReference type="ARBA" id="ARBA00022679"/>
    </source>
</evidence>
<feature type="region of interest" description="Disordered" evidence="7">
    <location>
        <begin position="926"/>
        <end position="956"/>
    </location>
</feature>
<evidence type="ECO:0000256" key="4">
    <source>
        <dbReference type="ARBA" id="ARBA00022741"/>
    </source>
</evidence>
<dbReference type="PROSITE" id="PS00108">
    <property type="entry name" value="PROTEIN_KINASE_ST"/>
    <property type="match status" value="1"/>
</dbReference>
<comment type="caution">
    <text evidence="9">The sequence shown here is derived from an EMBL/GenBank/DDBJ whole genome shotgun (WGS) entry which is preliminary data.</text>
</comment>
<sequence length="1318" mass="147057">MDDPIRTVLEFLHRNQFAMAEAAFKAELSSRSKGENPILSSENIQGWDLQLSSPLAKHTTDTTQSIGVSVSTRNVQMMVHATAGEGVSASEKKVCNASSSNKNETRVSSIEISRSPPEKQLYVEYESGQGKSREPLHTLGQDFAFVNNKTLFDPITRTCSTGADMSSIMRDFGNSTQRPSHKNLCKDLDWPLSDCMEVSTSRSYSEGCQSLSRESKLNSDPEHEDSELQRPFNVYVNTSTVQNPDCLLRETGEQGKETSNLMQSSVEKQQPYFFQAEKGIPGLRPSAIKAKSDSGKAAMWNVGDTPLQLQNGFVPSSPKQGAFKEPSFKTAFPVSLMKPIQMEDQEKKLTLELTDSGDERDAGGYGWNSNDSQKFGSSVPVSSRKGEVSAAFFSSQDLSANGPNASEIFPRLPPVRIHSVDKNMDLFKEGGPVLENENSTRSVTSTSEGALGWGVLADGLVGQDIIASGVKRPVLRPSVSQGIIEDLSEQLSGFTTVADEGWYPDVYCDSDTWEDDDDPGYHRQPIEDEEWFLAHEIDYPSDDERGKCVDKSHTLDAKQPKKKDEDGKSLVEEDSYFTGEECYRRQITGKEAQRLQISEAKDQMALPEASRSTMFPMSCERALLNLSRSNGDGNDYDSQFYESEMLSLMTSQSTWKGFEYQGNQLEQIHSRSSGYRCDDFRGNEIDDDNHGSVRSGLIVSSDAADIGSEVRESLLGGSSEGDAEGPGYQEEVTYGASHGKFKSQDYLSTKERHIQVKNAPVCHLDEDENDHKMGFKYYKNERAHSKESNEIGFMTGNHFDLQLQAKEQPMGRRTNSCKKKGGQDNGGFVFEGFSFPSPSSTGDIEGSRPGSGKSLWSNRESVILGEEADGHGIGLVGPGGTLAAWKRKSSNSSPGIGSSEDNLTNSMLLNHSSESVHSTDEYVSLEAREDSDTGGHNIEDSVHKVGEPSAQEEDDAAITRDELRTLGADEDQYEIFNLRIIHRKNRTGFEEDKEFPIVINSVVAGRYHVTEYLGSAAFSKAIQAHDLDTDMDVCLKIIKNNKDFFDQSLDEIKLLKYVNKHDPLDKYHILRLYDYFYHREHLFIVCELLRANLYEFHKFNRESGGEVYFTMPRLQSIALQCLEALEFLHRLGIIHCDLKPENILVKSYSRCEIKIIDLGSSCFQTDHLCPYVQSRSYRAPEVILGLPYDQKIDMWSLGCILAELCTGNVLFQNDSLATLLARVVGILGPIDADVLAKGRDTHKYFTKNHMLYERNQESDQLEYLIPKKTSLSHRLPMADKGFVEFVGYLLQSNPVKRPTASEALQHPWLSYPYEPISS</sequence>
<dbReference type="EMBL" id="CM035414">
    <property type="protein sequence ID" value="KAH7429880.1"/>
    <property type="molecule type" value="Genomic_DNA"/>
</dbReference>
<keyword evidence="2" id="KW-0597">Phosphoprotein</keyword>
<reference evidence="9" key="1">
    <citation type="submission" date="2021-08" db="EMBL/GenBank/DDBJ databases">
        <title>WGS assembly of Ceratopteris richardii.</title>
        <authorList>
            <person name="Marchant D.B."/>
            <person name="Chen G."/>
            <person name="Jenkins J."/>
            <person name="Shu S."/>
            <person name="Leebens-Mack J."/>
            <person name="Grimwood J."/>
            <person name="Schmutz J."/>
            <person name="Soltis P."/>
            <person name="Soltis D."/>
            <person name="Chen Z.-H."/>
        </authorList>
    </citation>
    <scope>NUCLEOTIDE SEQUENCE</scope>
    <source>
        <strain evidence="9">Whitten #5841</strain>
        <tissue evidence="9">Leaf</tissue>
    </source>
</reference>